<dbReference type="EMBL" id="ML991788">
    <property type="protein sequence ID" value="KAF2235897.1"/>
    <property type="molecule type" value="Genomic_DNA"/>
</dbReference>
<reference evidence="2" key="1">
    <citation type="journal article" date="2020" name="Stud. Mycol.">
        <title>101 Dothideomycetes genomes: a test case for predicting lifestyles and emergence of pathogens.</title>
        <authorList>
            <person name="Haridas S."/>
            <person name="Albert R."/>
            <person name="Binder M."/>
            <person name="Bloem J."/>
            <person name="Labutti K."/>
            <person name="Salamov A."/>
            <person name="Andreopoulos B."/>
            <person name="Baker S."/>
            <person name="Barry K."/>
            <person name="Bills G."/>
            <person name="Bluhm B."/>
            <person name="Cannon C."/>
            <person name="Castanera R."/>
            <person name="Culley D."/>
            <person name="Daum C."/>
            <person name="Ezra D."/>
            <person name="Gonzalez J."/>
            <person name="Henrissat B."/>
            <person name="Kuo A."/>
            <person name="Liang C."/>
            <person name="Lipzen A."/>
            <person name="Lutzoni F."/>
            <person name="Magnuson J."/>
            <person name="Mondo S."/>
            <person name="Nolan M."/>
            <person name="Ohm R."/>
            <person name="Pangilinan J."/>
            <person name="Park H.-J."/>
            <person name="Ramirez L."/>
            <person name="Alfaro M."/>
            <person name="Sun H."/>
            <person name="Tritt A."/>
            <person name="Yoshinaga Y."/>
            <person name="Zwiers L.-H."/>
            <person name="Turgeon B."/>
            <person name="Goodwin S."/>
            <person name="Spatafora J."/>
            <person name="Crous P."/>
            <person name="Grigoriev I."/>
        </authorList>
    </citation>
    <scope>NUCLEOTIDE SEQUENCE</scope>
    <source>
        <strain evidence="2">Tuck. ex Michener</strain>
    </source>
</reference>
<feature type="region of interest" description="Disordered" evidence="1">
    <location>
        <begin position="1"/>
        <end position="266"/>
    </location>
</feature>
<feature type="compositionally biased region" description="Polar residues" evidence="1">
    <location>
        <begin position="1"/>
        <end position="10"/>
    </location>
</feature>
<keyword evidence="3" id="KW-1185">Reference proteome</keyword>
<feature type="compositionally biased region" description="Polar residues" evidence="1">
    <location>
        <begin position="146"/>
        <end position="175"/>
    </location>
</feature>
<protein>
    <submittedName>
        <fullName evidence="2">Uncharacterized protein</fullName>
    </submittedName>
</protein>
<gene>
    <name evidence="2" type="ORF">EV356DRAFT_513474</name>
</gene>
<name>A0A6A6HCY2_VIRVR</name>
<dbReference type="Proteomes" id="UP000800092">
    <property type="component" value="Unassembled WGS sequence"/>
</dbReference>
<proteinExistence type="predicted"/>
<sequence length="284" mass="31221">MEDSVQGNLQRQRKLSTPLLGGGNVSKSSRIPKASGRSQKHLRREHRSTTLASTPARRRHTHKHTRKTLTTSDHTLSTATMSRPTKSDDQSPIPMQPITLPPPQPHASSSKPPHEADTSSTSDTSTHHAVLNAPSSASLPLGSHPPGNSSTAVNLSYDSLNENPVTTTTAEQSPARSDHDVASFSTRHSPRQVQVHHRRQGPHERVEAPGVGERRSRSREERKRGEQRGAERRRSEGQRSEVEASEVTPVRTRSQGTIIRSPPPTGQKSLKVRILKFLLCCGRL</sequence>
<evidence type="ECO:0000313" key="3">
    <source>
        <dbReference type="Proteomes" id="UP000800092"/>
    </source>
</evidence>
<evidence type="ECO:0000313" key="2">
    <source>
        <dbReference type="EMBL" id="KAF2235897.1"/>
    </source>
</evidence>
<dbReference type="AlphaFoldDB" id="A0A6A6HCY2"/>
<feature type="compositionally biased region" description="Polar residues" evidence="1">
    <location>
        <begin position="72"/>
        <end position="84"/>
    </location>
</feature>
<evidence type="ECO:0000256" key="1">
    <source>
        <dbReference type="SAM" id="MobiDB-lite"/>
    </source>
</evidence>
<feature type="compositionally biased region" description="Basic residues" evidence="1">
    <location>
        <begin position="188"/>
        <end position="200"/>
    </location>
</feature>
<organism evidence="2 3">
    <name type="scientific">Viridothelium virens</name>
    <name type="common">Speckled blister lichen</name>
    <name type="synonym">Trypethelium virens</name>
    <dbReference type="NCBI Taxonomy" id="1048519"/>
    <lineage>
        <taxon>Eukaryota</taxon>
        <taxon>Fungi</taxon>
        <taxon>Dikarya</taxon>
        <taxon>Ascomycota</taxon>
        <taxon>Pezizomycotina</taxon>
        <taxon>Dothideomycetes</taxon>
        <taxon>Dothideomycetes incertae sedis</taxon>
        <taxon>Trypetheliales</taxon>
        <taxon>Trypetheliaceae</taxon>
        <taxon>Viridothelium</taxon>
    </lineage>
</organism>
<feature type="compositionally biased region" description="Basic residues" evidence="1">
    <location>
        <begin position="56"/>
        <end position="67"/>
    </location>
</feature>
<accession>A0A6A6HCY2</accession>
<feature type="compositionally biased region" description="Basic and acidic residues" evidence="1">
    <location>
        <begin position="201"/>
        <end position="242"/>
    </location>
</feature>